<dbReference type="Proteomes" id="UP000678228">
    <property type="component" value="Unassembled WGS sequence"/>
</dbReference>
<keyword evidence="1" id="KW-0046">Antibiotic resistance</keyword>
<dbReference type="PANTHER" id="PTHR31438">
    <property type="entry name" value="LYSINE N-ACYLTRANSFERASE C17G9.06C-RELATED"/>
    <property type="match status" value="1"/>
</dbReference>
<dbReference type="PANTHER" id="PTHR31438:SF1">
    <property type="entry name" value="LYSINE N-ACYLTRANSFERASE C17G9.06C-RELATED"/>
    <property type="match status" value="1"/>
</dbReference>
<dbReference type="SUPFAM" id="SSF55729">
    <property type="entry name" value="Acyl-CoA N-acyltransferases (Nat)"/>
    <property type="match status" value="1"/>
</dbReference>
<keyword evidence="4" id="KW-1185">Reference proteome</keyword>
<evidence type="ECO:0000259" key="2">
    <source>
        <dbReference type="PROSITE" id="PS51186"/>
    </source>
</evidence>
<gene>
    <name evidence="3" type="ORF">J7W16_10510</name>
</gene>
<protein>
    <submittedName>
        <fullName evidence="3">GNAT family N-acetyltransferase</fullName>
        <ecNumber evidence="3">2.3.1.-</ecNumber>
    </submittedName>
</protein>
<evidence type="ECO:0000256" key="1">
    <source>
        <dbReference type="ARBA" id="ARBA00023251"/>
    </source>
</evidence>
<evidence type="ECO:0000313" key="3">
    <source>
        <dbReference type="EMBL" id="MBP3951568.1"/>
    </source>
</evidence>
<reference evidence="3" key="1">
    <citation type="submission" date="2021-03" db="EMBL/GenBank/DDBJ databases">
        <title>Bacillus suaedae sp. nov., isolated from Suaeda aralocaspica.</title>
        <authorList>
            <person name="Lei R.F.R."/>
        </authorList>
    </citation>
    <scope>NUCLEOTIDE SEQUENCE</scope>
    <source>
        <strain evidence="3">YZJH907-2</strain>
    </source>
</reference>
<dbReference type="GO" id="GO:0016410">
    <property type="term" value="F:N-acyltransferase activity"/>
    <property type="evidence" value="ECO:0007669"/>
    <property type="project" value="TreeGrafter"/>
</dbReference>
<dbReference type="EC" id="2.3.1.-" evidence="3"/>
<keyword evidence="3" id="KW-0012">Acyltransferase</keyword>
<name>A0A941AQS6_9BACI</name>
<dbReference type="EMBL" id="JAGKSQ010000004">
    <property type="protein sequence ID" value="MBP3951568.1"/>
    <property type="molecule type" value="Genomic_DNA"/>
</dbReference>
<proteinExistence type="predicted"/>
<dbReference type="Pfam" id="PF13523">
    <property type="entry name" value="Acetyltransf_8"/>
    <property type="match status" value="1"/>
</dbReference>
<keyword evidence="3" id="KW-0808">Transferase</keyword>
<dbReference type="PROSITE" id="PS51186">
    <property type="entry name" value="GNAT"/>
    <property type="match status" value="1"/>
</dbReference>
<dbReference type="InterPro" id="IPR000182">
    <property type="entry name" value="GNAT_dom"/>
</dbReference>
<dbReference type="AlphaFoldDB" id="A0A941AQS6"/>
<organism evidence="3 4">
    <name type="scientific">Halalkalibacter suaedae</name>
    <dbReference type="NCBI Taxonomy" id="2822140"/>
    <lineage>
        <taxon>Bacteria</taxon>
        <taxon>Bacillati</taxon>
        <taxon>Bacillota</taxon>
        <taxon>Bacilli</taxon>
        <taxon>Bacillales</taxon>
        <taxon>Bacillaceae</taxon>
        <taxon>Halalkalibacter</taxon>
    </lineage>
</organism>
<dbReference type="InterPro" id="IPR016181">
    <property type="entry name" value="Acyl_CoA_acyltransferase"/>
</dbReference>
<evidence type="ECO:0000313" key="4">
    <source>
        <dbReference type="Proteomes" id="UP000678228"/>
    </source>
</evidence>
<accession>A0A941AQS6</accession>
<feature type="domain" description="N-acetyltransferase" evidence="2">
    <location>
        <begin position="8"/>
        <end position="173"/>
    </location>
</feature>
<sequence>MLFKNGDITVRKLEVSDKYLLAKWLSDPTILEFYEGRDQQFDLDKVTRVFYTLEEEEVKCIVEYQERAIGYIQFYQLDDLTKEEYGYGKENMYGIDQFIGEAECWNKGIGTLLVTSMAAFLSERMEANKIVVDPQSTNLRAIACYEKCGFKKVKFLPKRELHEGEYRDCWLMVYQSV</sequence>
<dbReference type="Gene3D" id="3.40.630.30">
    <property type="match status" value="1"/>
</dbReference>
<dbReference type="GO" id="GO:0046677">
    <property type="term" value="P:response to antibiotic"/>
    <property type="evidence" value="ECO:0007669"/>
    <property type="project" value="UniProtKB-KW"/>
</dbReference>
<dbReference type="RefSeq" id="WP_210597273.1">
    <property type="nucleotide sequence ID" value="NZ_JAGKSQ010000004.1"/>
</dbReference>
<comment type="caution">
    <text evidence="3">The sequence shown here is derived from an EMBL/GenBank/DDBJ whole genome shotgun (WGS) entry which is preliminary data.</text>
</comment>